<dbReference type="EMBL" id="VVIM01000001">
    <property type="protein sequence ID" value="KAB0803698.1"/>
    <property type="molecule type" value="Genomic_DNA"/>
</dbReference>
<organism evidence="2">
    <name type="scientific">Photinus pyralis</name>
    <name type="common">Common eastern firefly</name>
    <name type="synonym">Lampyris pyralis</name>
    <dbReference type="NCBI Taxonomy" id="7054"/>
    <lineage>
        <taxon>Eukaryota</taxon>
        <taxon>Metazoa</taxon>
        <taxon>Ecdysozoa</taxon>
        <taxon>Arthropoda</taxon>
        <taxon>Hexapoda</taxon>
        <taxon>Insecta</taxon>
        <taxon>Pterygota</taxon>
        <taxon>Neoptera</taxon>
        <taxon>Endopterygota</taxon>
        <taxon>Coleoptera</taxon>
        <taxon>Polyphaga</taxon>
        <taxon>Elateriformia</taxon>
        <taxon>Elateroidea</taxon>
        <taxon>Lampyridae</taxon>
        <taxon>Lampyrinae</taxon>
        <taxon>Photinus</taxon>
    </lineage>
</organism>
<dbReference type="GO" id="GO:1990023">
    <property type="term" value="C:mitotic spindle midzone"/>
    <property type="evidence" value="ECO:0007669"/>
    <property type="project" value="TreeGrafter"/>
</dbReference>
<accession>A0A1Y1K257</accession>
<dbReference type="AlphaFoldDB" id="A0A1Y1K257"/>
<evidence type="ECO:0000313" key="3">
    <source>
        <dbReference type="EMBL" id="KAB0803698.1"/>
    </source>
</evidence>
<dbReference type="Pfam" id="PF03999">
    <property type="entry name" value="MAP65_ASE1"/>
    <property type="match status" value="1"/>
</dbReference>
<gene>
    <name evidence="3" type="ORF">PPYR_00668</name>
</gene>
<reference evidence="3 4" key="2">
    <citation type="journal article" date="2018" name="Elife">
        <title>Firefly genomes illuminate parallel origins of bioluminescence in beetles.</title>
        <authorList>
            <person name="Fallon T.R."/>
            <person name="Lower S.E."/>
            <person name="Chang C.H."/>
            <person name="Bessho-Uehara M."/>
            <person name="Martin G.J."/>
            <person name="Bewick A.J."/>
            <person name="Behringer M."/>
            <person name="Debat H.J."/>
            <person name="Wong I."/>
            <person name="Day J.C."/>
            <person name="Suvorov A."/>
            <person name="Silva C.J."/>
            <person name="Stanger-Hall K.F."/>
            <person name="Hall D.W."/>
            <person name="Schmitz R.J."/>
            <person name="Nelson D.R."/>
            <person name="Lewis S.M."/>
            <person name="Shigenobu S."/>
            <person name="Bybee S.M."/>
            <person name="Larracuente A.M."/>
            <person name="Oba Y."/>
            <person name="Weng J.K."/>
        </authorList>
    </citation>
    <scope>NUCLEOTIDE SEQUENCE [LARGE SCALE GENOMIC DNA]</scope>
    <source>
        <strain evidence="3">1611_PpyrPB1</strain>
        <tissue evidence="3">Whole body</tissue>
    </source>
</reference>
<keyword evidence="1" id="KW-0175">Coiled coil</keyword>
<dbReference type="PANTHER" id="PTHR19321">
    <property type="entry name" value="PROTEIN REGULATOR OF CYTOKINESIS 1 PRC1-RELATED"/>
    <property type="match status" value="1"/>
</dbReference>
<dbReference type="GO" id="GO:0005737">
    <property type="term" value="C:cytoplasm"/>
    <property type="evidence" value="ECO:0007669"/>
    <property type="project" value="TreeGrafter"/>
</dbReference>
<keyword evidence="4" id="KW-1185">Reference proteome</keyword>
<sequence length="602" mass="70563">MAALNNFEQLLQNVTNISEEKTKKWWDVVVSMMGTNDVTVHWSQIFVKQVTELFDEMIDESIQKRLEMLNKIEVLLQKSSSLCKDLNIKLPSYGSQQLTLCEEQEYLLTWISRHEQKLEEIKTEIKKLNKEEMLLMKSLGRTPCPLPVNPLPCNDTITKFKAHLEELESLKFEREEQYFAAKSEILNLVEELQYEPALDFERAVLSQNDSLFEVSDPNMEKVHSFLDSLKQLSAEMKEEIASLREKLNSMWDLLNEDLRVRADFAKKTTYNSKQTLKALQEEVARYEDLKRANIEQFVSRVRKELVTLWEKCHISEEERSRFEYFNSEVYSEDLLSIHDLELRKLHVYYSNNSDLFALLEKRSELWSRMLELENNASAPDRLKNRGCQLLKEEKERNTLQKRLPKIEQELIRLADLYAVKHKKPFYSYSKTVHEIIAETHSTLDEDKKQKLSILKQKREQTLTPGKLGMTSSLSVHNLAQTPQTGSKRKLLMPFEPPSTRSKILHERNFPATAPSKLAHAQHTGRSHYNTERAKRIQKCRRLSRRKLQNDLENVSTEYNMFEKDLAHKEGCRSTLYDKENVLAIPLPATPQPGRTNYENCKF</sequence>
<dbReference type="Gene3D" id="1.20.58.1520">
    <property type="match status" value="1"/>
</dbReference>
<dbReference type="InterPro" id="IPR007145">
    <property type="entry name" value="MAP65_Ase1_PRC1"/>
</dbReference>
<proteinExistence type="predicted"/>
<dbReference type="EMBL" id="GEZM01094976">
    <property type="protein sequence ID" value="JAV55564.1"/>
    <property type="molecule type" value="Transcribed_RNA"/>
</dbReference>
<dbReference type="PANTHER" id="PTHR19321:SF41">
    <property type="entry name" value="FASCETTO-RELATED"/>
    <property type="match status" value="1"/>
</dbReference>
<feature type="coiled-coil region" evidence="1">
    <location>
        <begin position="111"/>
        <end position="138"/>
    </location>
</feature>
<evidence type="ECO:0008006" key="5">
    <source>
        <dbReference type="Google" id="ProtNLM"/>
    </source>
</evidence>
<evidence type="ECO:0000256" key="1">
    <source>
        <dbReference type="SAM" id="Coils"/>
    </source>
</evidence>
<evidence type="ECO:0000313" key="2">
    <source>
        <dbReference type="EMBL" id="JAV55564.1"/>
    </source>
</evidence>
<evidence type="ECO:0000313" key="4">
    <source>
        <dbReference type="Proteomes" id="UP000327044"/>
    </source>
</evidence>
<dbReference type="FunCoup" id="A0A1Y1K257">
    <property type="interactions" value="1063"/>
</dbReference>
<dbReference type="OrthoDB" id="642895at2759"/>
<protein>
    <recommendedName>
        <fullName evidence="5">Protein regulator of cytokinesis 1</fullName>
    </recommendedName>
</protein>
<reference evidence="3" key="3">
    <citation type="submission" date="2019-08" db="EMBL/GenBank/DDBJ databases">
        <authorList>
            <consortium name="Photinus pyralis genome working group"/>
            <person name="Fallon T.R."/>
            <person name="Sander Lower S.E."/>
            <person name="Weng J.-K."/>
        </authorList>
    </citation>
    <scope>NUCLEOTIDE SEQUENCE</scope>
    <source>
        <strain evidence="3">1611_PpyrPB1</strain>
        <tissue evidence="3">Whole body</tissue>
    </source>
</reference>
<dbReference type="GO" id="GO:0008017">
    <property type="term" value="F:microtubule binding"/>
    <property type="evidence" value="ECO:0007669"/>
    <property type="project" value="InterPro"/>
</dbReference>
<dbReference type="GO" id="GO:0051256">
    <property type="term" value="P:mitotic spindle midzone assembly"/>
    <property type="evidence" value="ECO:0007669"/>
    <property type="project" value="TreeGrafter"/>
</dbReference>
<dbReference type="Proteomes" id="UP000327044">
    <property type="component" value="Unassembled WGS sequence"/>
</dbReference>
<dbReference type="InParanoid" id="A0A1Y1K257"/>
<name>A0A1Y1K257_PHOPY</name>
<reference evidence="2" key="1">
    <citation type="journal article" date="2016" name="Sci. Rep.">
        <title>Molecular characterization of firefly nuptial gifts: a multi-omics approach sheds light on postcopulatory sexual selection.</title>
        <authorList>
            <person name="Al-Wathiqui N."/>
            <person name="Fallon T.R."/>
            <person name="South A."/>
            <person name="Weng J.K."/>
            <person name="Lewis S.M."/>
        </authorList>
    </citation>
    <scope>NUCLEOTIDE SEQUENCE</scope>
</reference>